<dbReference type="InterPro" id="IPR021301">
    <property type="entry name" value="DUF2779"/>
</dbReference>
<evidence type="ECO:0000259" key="1">
    <source>
        <dbReference type="Pfam" id="PF11074"/>
    </source>
</evidence>
<protein>
    <recommendedName>
        <fullName evidence="1">DUF2779 domain-containing protein</fullName>
    </recommendedName>
</protein>
<dbReference type="EMBL" id="HG937516">
    <property type="protein sequence ID" value="CDN40750.1"/>
    <property type="molecule type" value="Genomic_DNA"/>
</dbReference>
<name>A0A292IIP4_9MOLU</name>
<reference evidence="2 3" key="1">
    <citation type="journal article" date="2015" name="Clin. Infect. Dis.">
        <title>Genomic Investigations unmask Mycoplasma amphoriforme, a new respiratory pathogen.</title>
        <authorList>
            <person name="Gillespie S.H."/>
            <person name="Ling C.L."/>
            <person name="Oravcova K."/>
            <person name="Pinheiro M."/>
            <person name="Wells L."/>
            <person name="Bryant J.M."/>
            <person name="McHugh T.D."/>
            <person name="Bebear C."/>
            <person name="Webster D."/>
            <person name="Harris S.R."/>
            <person name="Seth-Smith H.M."/>
            <person name="Thomson N.R."/>
        </authorList>
    </citation>
    <scope>NUCLEOTIDE SEQUENCE [LARGE SCALE GENOMIC DNA]</scope>
    <source>
        <strain evidence="2 3">A39</strain>
    </source>
</reference>
<dbReference type="Pfam" id="PF11074">
    <property type="entry name" value="DUF2779"/>
    <property type="match status" value="1"/>
</dbReference>
<evidence type="ECO:0000313" key="2">
    <source>
        <dbReference type="EMBL" id="CDN40750.1"/>
    </source>
</evidence>
<dbReference type="NCBIfam" id="NF045869">
    <property type="entry name" value="UU173_fam"/>
    <property type="match status" value="1"/>
</dbReference>
<sequence length="707" mass="83124">MAIKKPLYLTKNDFLNYFDRPSQLWFFSTNEIVGTIEQILGSSGEDDDDESNLEESESEIETVEFDVLELIKEEKLTPNIYDENDPRIIEGKIIAEQAQNYLVRVAKQTLKINNIINFDQLYQGNLADIQKRAEFTKQIIFDTKEPTLFLHPVFTHNHFVSIPDAIVFIHDHYELYETKGVTNSKRIYALEFLYHTRIIKPTLQKLDEASLFLIEYEQKNKGQISFTRINVTKSSKAGNSSLSKEFKDWSFYNIELIKAKQIAKKTSSSLINLADIINLDFNNIKNHKNSIVPNKKPFLDEDEQEQKKTKKRKPTINQKALNIVANLLEKVNEQFDAILTKIYQTQNLTTVEINLSNAYKTDWRDFRFRPQIQKIYAKKGFSIFNYSGKLIEWDQMFLFINDCGPIEYDQPSKYTVEKFKIWWEQVFAKNHERDKKVKNLTKAFETYLNVLQPSNSKVAGIYCYEAAYDFFKKLKAKKVYFDFETISLAIRVIDHSLPFMQIVTQCSIIKDHGNGFEKEENLIVDPINIKTTFFKKIVDNLYEANADEYSYVVYNASFERGRLLEMKAIINDDEYNHKIDKIVRNLYDLADFFNLSKQNIVLKDLKGYYSIKAVLPLVPQKFLDITKTKSYRTLNIRKGDQAQAHTSLRFFNKYDDLTWQIKVQELKDYCENDVRAMIAVEYYVADILERFKPFVKHQPHEPKNHQN</sequence>
<evidence type="ECO:0000313" key="3">
    <source>
        <dbReference type="Proteomes" id="UP000261764"/>
    </source>
</evidence>
<dbReference type="RefSeq" id="WP_343251380.1">
    <property type="nucleotide sequence ID" value="NZ_HG937516.1"/>
</dbReference>
<organism evidence="2 3">
    <name type="scientific">Mycoplasma amphoriforme A39</name>
    <dbReference type="NCBI Taxonomy" id="572419"/>
    <lineage>
        <taxon>Bacteria</taxon>
        <taxon>Bacillati</taxon>
        <taxon>Mycoplasmatota</taxon>
        <taxon>Mollicutes</taxon>
        <taxon>Mycoplasmataceae</taxon>
        <taxon>Mycoplasma</taxon>
    </lineage>
</organism>
<dbReference type="Proteomes" id="UP000261764">
    <property type="component" value="Chromosome I"/>
</dbReference>
<proteinExistence type="predicted"/>
<dbReference type="AlphaFoldDB" id="A0A292IIP4"/>
<dbReference type="KEGG" id="mamp:MAMA39_06330"/>
<accession>A0A292IIP4</accession>
<keyword evidence="3" id="KW-1185">Reference proteome</keyword>
<gene>
    <name evidence="2" type="ORF">MAMA39_06330</name>
</gene>
<feature type="domain" description="DUF2779" evidence="1">
    <location>
        <begin position="479"/>
        <end position="610"/>
    </location>
</feature>